<dbReference type="Pfam" id="PF09250">
    <property type="entry name" value="Prim-Pol"/>
    <property type="match status" value="1"/>
</dbReference>
<dbReference type="EMBL" id="CP036348">
    <property type="protein sequence ID" value="QDV71738.1"/>
    <property type="molecule type" value="Genomic_DNA"/>
</dbReference>
<keyword evidence="3" id="KW-1185">Reference proteome</keyword>
<sequence length="331" mass="35700">MNEHQRPPRSGDLHSNINCDPAGYIAAGLSIIPLRLDGSKAPAIKSWLPYRQRFANPEELRAWFAQPAGIGLVCGLQSGGLEVFDFDHEADATFTAWLERLPASTRGRLCVCETGGYGFHVVYRCREVCGNCKLAMTDGKPAKVLIETRGEGGYIVAVGSPAEVHPSGNLYAQVLGELLPSVPTFSPDERKAMFIAAAALDRRADPLAEYRRRADRRDTSPTTVDTSTPWGDFDARADWLDILQPAGWNTTDGITWTRPGKSFGTSAKIVNAENGVQVLTVFSSSAEHLAAEGVGHRTWGPFAAYAAINHGGDRRAAARAIRAMGYGGASK</sequence>
<evidence type="ECO:0000259" key="1">
    <source>
        <dbReference type="SMART" id="SM00943"/>
    </source>
</evidence>
<feature type="domain" description="DNA primase/polymerase bifunctional N-terminal" evidence="1">
    <location>
        <begin position="21"/>
        <end position="185"/>
    </location>
</feature>
<dbReference type="Proteomes" id="UP000315082">
    <property type="component" value="Chromosome"/>
</dbReference>
<reference evidence="2 3" key="1">
    <citation type="submission" date="2019-02" db="EMBL/GenBank/DDBJ databases">
        <title>Deep-cultivation of Planctomycetes and their phenomic and genomic characterization uncovers novel biology.</title>
        <authorList>
            <person name="Wiegand S."/>
            <person name="Jogler M."/>
            <person name="Boedeker C."/>
            <person name="Pinto D."/>
            <person name="Vollmers J."/>
            <person name="Rivas-Marin E."/>
            <person name="Kohn T."/>
            <person name="Peeters S.H."/>
            <person name="Heuer A."/>
            <person name="Rast P."/>
            <person name="Oberbeckmann S."/>
            <person name="Bunk B."/>
            <person name="Jeske O."/>
            <person name="Meyerdierks A."/>
            <person name="Storesund J.E."/>
            <person name="Kallscheuer N."/>
            <person name="Luecker S."/>
            <person name="Lage O.M."/>
            <person name="Pohl T."/>
            <person name="Merkel B.J."/>
            <person name="Hornburger P."/>
            <person name="Mueller R.-W."/>
            <person name="Bruemmer F."/>
            <person name="Labrenz M."/>
            <person name="Spormann A.M."/>
            <person name="Op den Camp H."/>
            <person name="Overmann J."/>
            <person name="Amann R."/>
            <person name="Jetten M.S.M."/>
            <person name="Mascher T."/>
            <person name="Medema M.H."/>
            <person name="Devos D.P."/>
            <person name="Kaster A.-K."/>
            <person name="Ovreas L."/>
            <person name="Rohde M."/>
            <person name="Galperin M.Y."/>
            <person name="Jogler C."/>
        </authorList>
    </citation>
    <scope>NUCLEOTIDE SEQUENCE [LARGE SCALE GENOMIC DNA]</scope>
    <source>
        <strain evidence="2 3">Poly24</strain>
    </source>
</reference>
<protein>
    <recommendedName>
        <fullName evidence="1">DNA primase/polymerase bifunctional N-terminal domain-containing protein</fullName>
    </recommendedName>
</protein>
<evidence type="ECO:0000313" key="3">
    <source>
        <dbReference type="Proteomes" id="UP000315082"/>
    </source>
</evidence>
<dbReference type="SUPFAM" id="SSF56747">
    <property type="entry name" value="Prim-pol domain"/>
    <property type="match status" value="1"/>
</dbReference>
<gene>
    <name evidence="2" type="ORF">Poly24_54780</name>
</gene>
<accession>A0A518K1P8</accession>
<dbReference type="CDD" id="cd04859">
    <property type="entry name" value="Prim_Pol"/>
    <property type="match status" value="1"/>
</dbReference>
<dbReference type="Gene3D" id="3.30.720.160">
    <property type="entry name" value="Bifunctional DNA primase/polymerase, N-terminal"/>
    <property type="match status" value="1"/>
</dbReference>
<organism evidence="2 3">
    <name type="scientific">Rosistilla carotiformis</name>
    <dbReference type="NCBI Taxonomy" id="2528017"/>
    <lineage>
        <taxon>Bacteria</taxon>
        <taxon>Pseudomonadati</taxon>
        <taxon>Planctomycetota</taxon>
        <taxon>Planctomycetia</taxon>
        <taxon>Pirellulales</taxon>
        <taxon>Pirellulaceae</taxon>
        <taxon>Rosistilla</taxon>
    </lineage>
</organism>
<dbReference type="SMART" id="SM00943">
    <property type="entry name" value="Prim-Pol"/>
    <property type="match status" value="1"/>
</dbReference>
<dbReference type="RefSeq" id="WP_197452185.1">
    <property type="nucleotide sequence ID" value="NZ_CP036348.1"/>
</dbReference>
<name>A0A518K1P8_9BACT</name>
<dbReference type="InterPro" id="IPR015330">
    <property type="entry name" value="DNA_primase/pol_bifunc_N"/>
</dbReference>
<evidence type="ECO:0000313" key="2">
    <source>
        <dbReference type="EMBL" id="QDV71738.1"/>
    </source>
</evidence>
<dbReference type="AlphaFoldDB" id="A0A518K1P8"/>
<dbReference type="KEGG" id="rcf:Poly24_54780"/>
<proteinExistence type="predicted"/>